<proteinExistence type="predicted"/>
<gene>
    <name evidence="2" type="ORF">M408DRAFT_333743</name>
</gene>
<dbReference type="AlphaFoldDB" id="A0A0C2W382"/>
<reference evidence="2 3" key="1">
    <citation type="submission" date="2014-04" db="EMBL/GenBank/DDBJ databases">
        <authorList>
            <consortium name="DOE Joint Genome Institute"/>
            <person name="Kuo A."/>
            <person name="Zuccaro A."/>
            <person name="Kohler A."/>
            <person name="Nagy L.G."/>
            <person name="Floudas D."/>
            <person name="Copeland A."/>
            <person name="Barry K.W."/>
            <person name="Cichocki N."/>
            <person name="Veneault-Fourrey C."/>
            <person name="LaButti K."/>
            <person name="Lindquist E.A."/>
            <person name="Lipzen A."/>
            <person name="Lundell T."/>
            <person name="Morin E."/>
            <person name="Murat C."/>
            <person name="Sun H."/>
            <person name="Tunlid A."/>
            <person name="Henrissat B."/>
            <person name="Grigoriev I.V."/>
            <person name="Hibbett D.S."/>
            <person name="Martin F."/>
            <person name="Nordberg H.P."/>
            <person name="Cantor M.N."/>
            <person name="Hua S.X."/>
        </authorList>
    </citation>
    <scope>NUCLEOTIDE SEQUENCE [LARGE SCALE GENOMIC DNA]</scope>
    <source>
        <strain evidence="2 3">MAFF 305830</strain>
    </source>
</reference>
<reference evidence="3" key="2">
    <citation type="submission" date="2015-01" db="EMBL/GenBank/DDBJ databases">
        <title>Evolutionary Origins and Diversification of the Mycorrhizal Mutualists.</title>
        <authorList>
            <consortium name="DOE Joint Genome Institute"/>
            <consortium name="Mycorrhizal Genomics Consortium"/>
            <person name="Kohler A."/>
            <person name="Kuo A."/>
            <person name="Nagy L.G."/>
            <person name="Floudas D."/>
            <person name="Copeland A."/>
            <person name="Barry K.W."/>
            <person name="Cichocki N."/>
            <person name="Veneault-Fourrey C."/>
            <person name="LaButti K."/>
            <person name="Lindquist E.A."/>
            <person name="Lipzen A."/>
            <person name="Lundell T."/>
            <person name="Morin E."/>
            <person name="Murat C."/>
            <person name="Riley R."/>
            <person name="Ohm R."/>
            <person name="Sun H."/>
            <person name="Tunlid A."/>
            <person name="Henrissat B."/>
            <person name="Grigoriev I.V."/>
            <person name="Hibbett D.S."/>
            <person name="Martin F."/>
        </authorList>
    </citation>
    <scope>NUCLEOTIDE SEQUENCE [LARGE SCALE GENOMIC DNA]</scope>
    <source>
        <strain evidence="3">MAFF 305830</strain>
    </source>
</reference>
<feature type="region of interest" description="Disordered" evidence="1">
    <location>
        <begin position="1"/>
        <end position="30"/>
    </location>
</feature>
<organism evidence="2 3">
    <name type="scientific">Serendipita vermifera MAFF 305830</name>
    <dbReference type="NCBI Taxonomy" id="933852"/>
    <lineage>
        <taxon>Eukaryota</taxon>
        <taxon>Fungi</taxon>
        <taxon>Dikarya</taxon>
        <taxon>Basidiomycota</taxon>
        <taxon>Agaricomycotina</taxon>
        <taxon>Agaricomycetes</taxon>
        <taxon>Sebacinales</taxon>
        <taxon>Serendipitaceae</taxon>
        <taxon>Serendipita</taxon>
    </lineage>
</organism>
<feature type="region of interest" description="Disordered" evidence="1">
    <location>
        <begin position="130"/>
        <end position="191"/>
    </location>
</feature>
<evidence type="ECO:0000256" key="1">
    <source>
        <dbReference type="SAM" id="MobiDB-lite"/>
    </source>
</evidence>
<name>A0A0C2W382_SERVB</name>
<dbReference type="Proteomes" id="UP000054097">
    <property type="component" value="Unassembled WGS sequence"/>
</dbReference>
<protein>
    <submittedName>
        <fullName evidence="2">Uncharacterized protein</fullName>
    </submittedName>
</protein>
<evidence type="ECO:0000313" key="3">
    <source>
        <dbReference type="Proteomes" id="UP000054097"/>
    </source>
</evidence>
<evidence type="ECO:0000313" key="2">
    <source>
        <dbReference type="EMBL" id="KIM20963.1"/>
    </source>
</evidence>
<keyword evidence="3" id="KW-1185">Reference proteome</keyword>
<sequence length="191" mass="20883">MPPKRVADPLELAFENSPREVKKRRSTRGLKSPYDEYPAAVAARLIKADFEIEYNTAKISKYQKLLARVEQIDTDSAADAAAVFQGKIDTYQESLNEFLTAKQSYIDSAPKKKKGVKDVFDDALLFASSDEEGRDPRKKGEAVVEDDEEEKEAAVADAMAEASGEENETPVVTKPITKGKPGARAATGARG</sequence>
<accession>A0A0C2W382</accession>
<dbReference type="EMBL" id="KN824399">
    <property type="protein sequence ID" value="KIM20963.1"/>
    <property type="molecule type" value="Genomic_DNA"/>
</dbReference>
<dbReference type="HOGENOM" id="CLU_1422222_0_0_1"/>